<gene>
    <name evidence="3" type="ORF">JM658_01820</name>
</gene>
<dbReference type="PROSITE" id="PS50110">
    <property type="entry name" value="RESPONSE_REGULATORY"/>
    <property type="match status" value="1"/>
</dbReference>
<comment type="caution">
    <text evidence="3">The sequence shown here is derived from an EMBL/GenBank/DDBJ whole genome shotgun (WGS) entry which is preliminary data.</text>
</comment>
<evidence type="ECO:0000259" key="2">
    <source>
        <dbReference type="PROSITE" id="PS50110"/>
    </source>
</evidence>
<proteinExistence type="predicted"/>
<feature type="domain" description="Response regulatory" evidence="2">
    <location>
        <begin position="4"/>
        <end position="132"/>
    </location>
</feature>
<dbReference type="SUPFAM" id="SSF52172">
    <property type="entry name" value="CheY-like"/>
    <property type="match status" value="1"/>
</dbReference>
<keyword evidence="1" id="KW-0597">Phosphoprotein</keyword>
<evidence type="ECO:0000313" key="3">
    <source>
        <dbReference type="EMBL" id="MCF8713550.1"/>
    </source>
</evidence>
<dbReference type="RefSeq" id="WP_236957519.1">
    <property type="nucleotide sequence ID" value="NZ_JAETXX010000001.1"/>
</dbReference>
<feature type="modified residue" description="4-aspartylphosphate" evidence="1">
    <location>
        <position position="59"/>
    </location>
</feature>
<evidence type="ECO:0000256" key="1">
    <source>
        <dbReference type="PROSITE-ProRule" id="PRU00169"/>
    </source>
</evidence>
<protein>
    <submittedName>
        <fullName evidence="3">Response regulator transcription factor</fullName>
    </submittedName>
</protein>
<keyword evidence="4" id="KW-1185">Reference proteome</keyword>
<dbReference type="EMBL" id="JAETXX010000001">
    <property type="protein sequence ID" value="MCF8713550.1"/>
    <property type="molecule type" value="Genomic_DNA"/>
</dbReference>
<dbReference type="InterPro" id="IPR011006">
    <property type="entry name" value="CheY-like_superfamily"/>
</dbReference>
<name>A0ABS9IZN9_9FLAO</name>
<dbReference type="Gene3D" id="3.40.50.2300">
    <property type="match status" value="1"/>
</dbReference>
<accession>A0ABS9IZN9</accession>
<dbReference type="InterPro" id="IPR001789">
    <property type="entry name" value="Sig_transdc_resp-reg_receiver"/>
</dbReference>
<reference evidence="3 4" key="1">
    <citation type="submission" date="2021-01" db="EMBL/GenBank/DDBJ databases">
        <title>Genome sequencing of Joostella atrarenae M1-2 (= KCTC 23194).</title>
        <authorList>
            <person name="Zakaria M.R."/>
            <person name="Lam M.Q."/>
            <person name="Chong C.S."/>
        </authorList>
    </citation>
    <scope>NUCLEOTIDE SEQUENCE [LARGE SCALE GENOMIC DNA]</scope>
    <source>
        <strain evidence="3 4">M1-2</strain>
    </source>
</reference>
<dbReference type="Proteomes" id="UP000829517">
    <property type="component" value="Unassembled WGS sequence"/>
</dbReference>
<sequence>MFKKVLIAEDIDSINLGLVNTLRAFYDFEIDHAKYCDDAFLKIKSGLLNNTPYDLLITDLSFKQDHRESLIDSGERLAAKVKLEQPDISVIIYSVEDRPQLIKSFFDTILIDGYVCKGRNSTKEMVTAIESVYNKERFVSSDLEYAIKETQNLEIEDYDILLLEALSQGNSQEDIRKKFINENIKPCSLSAIEKRISGLRISFKAKNSTHLVAISKDLGII</sequence>
<evidence type="ECO:0000313" key="4">
    <source>
        <dbReference type="Proteomes" id="UP000829517"/>
    </source>
</evidence>
<organism evidence="3 4">
    <name type="scientific">Joostella atrarenae</name>
    <dbReference type="NCBI Taxonomy" id="679257"/>
    <lineage>
        <taxon>Bacteria</taxon>
        <taxon>Pseudomonadati</taxon>
        <taxon>Bacteroidota</taxon>
        <taxon>Flavobacteriia</taxon>
        <taxon>Flavobacteriales</taxon>
        <taxon>Flavobacteriaceae</taxon>
        <taxon>Joostella</taxon>
    </lineage>
</organism>